<sequence length="314" mass="34219">MDRFETSGDDSPSRDAAIVPGSDGVAAFKLRRRKPMAIPVLIAVPHAGRTYPNSLLKRLRHVDHAPLRLEDRYVDLVAEAVARETGAVLLVAHAPRAMIDLNRSPEDIDWEMVSDGDGPVRARFRAGRRARSGLGLVPRRLPGLGELWNSRLTRGELAERVELVHNPYHAALARTLDAMKDRWGVALLLDLHSMPPLSLTSSDVAAVDYVIGDRFGGSCESGLVRSSFEHFEQAGVSASHNRPYAGGYVLDRHGAPARHINAIQLEICRAAYLDNKLREPGAGMADVVRIVTGLVRRLADDLTGTNDGLAEAAE</sequence>
<evidence type="ECO:0000313" key="2">
    <source>
        <dbReference type="Proteomes" id="UP000059113"/>
    </source>
</evidence>
<reference evidence="1 2" key="1">
    <citation type="journal article" date="2015" name="Int. J. Syst. Evol. Microbiol.">
        <title>Erythrobacter atlanticus sp. nov., a bacterium from ocean sediment able to degrade polycyclic aromatic hydrocarbons.</title>
        <authorList>
            <person name="Zhuang L."/>
            <person name="Liu Y."/>
            <person name="Wang L."/>
            <person name="Wang W."/>
            <person name="Shao Z."/>
        </authorList>
    </citation>
    <scope>NUCLEOTIDE SEQUENCE [LARGE SCALE GENOMIC DNA]</scope>
    <source>
        <strain evidence="2">s21-N3</strain>
    </source>
</reference>
<proteinExistence type="predicted"/>
<evidence type="ECO:0000313" key="1">
    <source>
        <dbReference type="EMBL" id="AKQ41928.1"/>
    </source>
</evidence>
<reference evidence="2" key="2">
    <citation type="submission" date="2015-04" db="EMBL/GenBank/DDBJ databases">
        <title>The complete genome sequence of Erythrobacter sp. s21-N3.</title>
        <authorList>
            <person name="Zhuang L."/>
            <person name="Liu Y."/>
            <person name="Shao Z."/>
        </authorList>
    </citation>
    <scope>NUCLEOTIDE SEQUENCE [LARGE SCALE GENOMIC DNA]</scope>
    <source>
        <strain evidence="2">s21-N3</strain>
    </source>
</reference>
<protein>
    <recommendedName>
        <fullName evidence="3">N-formylglutamate amidohydrolase</fullName>
    </recommendedName>
</protein>
<dbReference type="Gene3D" id="3.40.630.40">
    <property type="entry name" value="Zn-dependent exopeptidases"/>
    <property type="match status" value="1"/>
</dbReference>
<dbReference type="Pfam" id="PF05013">
    <property type="entry name" value="FGase"/>
    <property type="match status" value="1"/>
</dbReference>
<dbReference type="RefSeq" id="WP_048885440.1">
    <property type="nucleotide sequence ID" value="NZ_CP011310.1"/>
</dbReference>
<dbReference type="OrthoDB" id="9802050at2"/>
<dbReference type="KEGG" id="ery:CP97_07635"/>
<accession>A0A0H4VXR8</accession>
<dbReference type="SUPFAM" id="SSF53187">
    <property type="entry name" value="Zn-dependent exopeptidases"/>
    <property type="match status" value="1"/>
</dbReference>
<dbReference type="AlphaFoldDB" id="A0A0H4VXR8"/>
<organism evidence="1 2">
    <name type="scientific">Aurantiacibacter atlanticus</name>
    <dbReference type="NCBI Taxonomy" id="1648404"/>
    <lineage>
        <taxon>Bacteria</taxon>
        <taxon>Pseudomonadati</taxon>
        <taxon>Pseudomonadota</taxon>
        <taxon>Alphaproteobacteria</taxon>
        <taxon>Sphingomonadales</taxon>
        <taxon>Erythrobacteraceae</taxon>
        <taxon>Aurantiacibacter</taxon>
    </lineage>
</organism>
<gene>
    <name evidence="1" type="ORF">CP97_07635</name>
</gene>
<dbReference type="InterPro" id="IPR007709">
    <property type="entry name" value="N-FG_amidohydro"/>
</dbReference>
<dbReference type="Proteomes" id="UP000059113">
    <property type="component" value="Chromosome"/>
</dbReference>
<name>A0A0H4VXR8_9SPHN</name>
<dbReference type="STRING" id="1648404.CP97_07635"/>
<keyword evidence="2" id="KW-1185">Reference proteome</keyword>
<dbReference type="EMBL" id="CP011310">
    <property type="protein sequence ID" value="AKQ41928.1"/>
    <property type="molecule type" value="Genomic_DNA"/>
</dbReference>
<dbReference type="PATRIC" id="fig|1648404.4.peg.1591"/>
<evidence type="ECO:0008006" key="3">
    <source>
        <dbReference type="Google" id="ProtNLM"/>
    </source>
</evidence>